<reference evidence="1" key="1">
    <citation type="journal article" date="2017" name="Appl. Environ. Microbiol.">
        <title>Molecular characterization of an Endozoicomonas-like organism causing infection in king scallop Pecten maximus L.</title>
        <authorList>
            <person name="Cano I."/>
            <person name="van Aerle R."/>
            <person name="Ross S."/>
            <person name="Verner-Jeffreys D.W."/>
            <person name="Paley R.K."/>
            <person name="Rimmer G."/>
            <person name="Ryder D."/>
            <person name="Hooper P."/>
            <person name="Stone D."/>
            <person name="Feist S.W."/>
        </authorList>
    </citation>
    <scope>NUCLEOTIDE SEQUENCE</scope>
</reference>
<protein>
    <recommendedName>
        <fullName evidence="2">Reverse transcriptase zinc-binding domain-containing protein</fullName>
    </recommendedName>
</protein>
<evidence type="ECO:0008006" key="2">
    <source>
        <dbReference type="Google" id="ProtNLM"/>
    </source>
</evidence>
<dbReference type="EMBL" id="NSIT01000489">
    <property type="protein sequence ID" value="PJE77589.1"/>
    <property type="molecule type" value="Genomic_DNA"/>
</dbReference>
<organism evidence="1">
    <name type="scientific">invertebrate metagenome</name>
    <dbReference type="NCBI Taxonomy" id="1711999"/>
    <lineage>
        <taxon>unclassified sequences</taxon>
        <taxon>metagenomes</taxon>
        <taxon>organismal metagenomes</taxon>
    </lineage>
</organism>
<accession>A0A2H9T325</accession>
<dbReference type="PANTHER" id="PTHR33332">
    <property type="entry name" value="REVERSE TRANSCRIPTASE DOMAIN-CONTAINING PROTEIN"/>
    <property type="match status" value="1"/>
</dbReference>
<proteinExistence type="predicted"/>
<dbReference type="AlphaFoldDB" id="A0A2H9T325"/>
<name>A0A2H9T325_9ZZZZ</name>
<sequence length="368" mass="43099">MEIETKINNDLVKIQNWAETWLVKFNPLKTEALLISNNEHEHVVDISFNNVDVEFVDNHKHLGVTLDANCRWSTHIDNICKKVSKQVSILRKLKYLLNRQTLIKIYKSYILPLFEYCCEVWDGCSLGDADKLEKLNLEIARIITGLPSFASRLSLYSESGLEPLATRRTRRKLQLFYKVTNHLTPNYLSTLLPPLVSENSHYNLRDANNYSLSNFRLHLTNISFFLASIRLWNQLDLETRQSSSYLVFKKSITNISKVPYYYSVGNRKSNILHARLRNSCSTLNNDLFRSHLIDYSHCQCGHPIEDTYHFFFVCNNYVEQRIELYRNLNNFIPLDLQLLLYGSSDLSIEDNVTICKNTQKYILDSYRF</sequence>
<comment type="caution">
    <text evidence="1">The sequence shown here is derived from an EMBL/GenBank/DDBJ whole genome shotgun (WGS) entry which is preliminary data.</text>
</comment>
<evidence type="ECO:0000313" key="1">
    <source>
        <dbReference type="EMBL" id="PJE77589.1"/>
    </source>
</evidence>
<gene>
    <name evidence="1" type="ORF">CI610_03484</name>
</gene>